<evidence type="ECO:0000313" key="2">
    <source>
        <dbReference type="Proteomes" id="UP000046176"/>
    </source>
</evidence>
<organism evidence="1 2">
    <name type="scientific">Neorhizobium galegae bv. officinalis</name>
    <dbReference type="NCBI Taxonomy" id="323656"/>
    <lineage>
        <taxon>Bacteria</taxon>
        <taxon>Pseudomonadati</taxon>
        <taxon>Pseudomonadota</taxon>
        <taxon>Alphaproteobacteria</taxon>
        <taxon>Hyphomicrobiales</taxon>
        <taxon>Rhizobiaceae</taxon>
        <taxon>Rhizobium/Agrobacterium group</taxon>
        <taxon>Neorhizobium</taxon>
    </lineage>
</organism>
<sequence>MHHRLIASQRFQAVSLMCCDSPKNGSGAYTSK</sequence>
<accession>A0A0T7G335</accession>
<protein>
    <submittedName>
        <fullName evidence="1">Uncharacterized protein</fullName>
    </submittedName>
</protein>
<gene>
    <name evidence="1" type="ORF">NGAL_HAMBI1145_60060</name>
</gene>
<evidence type="ECO:0000313" key="1">
    <source>
        <dbReference type="EMBL" id="CDZ41642.1"/>
    </source>
</evidence>
<name>A0A0T7G335_NEOGA</name>
<dbReference type="Proteomes" id="UP000046176">
    <property type="component" value="Unassembled WGS sequence"/>
</dbReference>
<proteinExistence type="predicted"/>
<reference evidence="1 2" key="1">
    <citation type="submission" date="2014-08" db="EMBL/GenBank/DDBJ databases">
        <authorList>
            <person name="Chen Y.-H."/>
        </authorList>
    </citation>
    <scope>NUCLEOTIDE SEQUENCE [LARGE SCALE GENOMIC DNA]</scope>
</reference>
<dbReference type="AlphaFoldDB" id="A0A0T7G335"/>
<dbReference type="EMBL" id="CCRH01000039">
    <property type="protein sequence ID" value="CDZ41642.1"/>
    <property type="molecule type" value="Genomic_DNA"/>
</dbReference>